<evidence type="ECO:0000256" key="2">
    <source>
        <dbReference type="ARBA" id="ARBA00022475"/>
    </source>
</evidence>
<comment type="caution">
    <text evidence="7">The sequence shown here is derived from an EMBL/GenBank/DDBJ whole genome shotgun (WGS) entry which is preliminary data.</text>
</comment>
<keyword evidence="5 6" id="KW-0472">Membrane</keyword>
<feature type="transmembrane region" description="Helical" evidence="6">
    <location>
        <begin position="259"/>
        <end position="287"/>
    </location>
</feature>
<feature type="transmembrane region" description="Helical" evidence="6">
    <location>
        <begin position="229"/>
        <end position="253"/>
    </location>
</feature>
<dbReference type="InterPro" id="IPR050833">
    <property type="entry name" value="Poly_Biosynth_Transport"/>
</dbReference>
<dbReference type="GO" id="GO:0005886">
    <property type="term" value="C:plasma membrane"/>
    <property type="evidence" value="ECO:0007669"/>
    <property type="project" value="UniProtKB-SubCell"/>
</dbReference>
<feature type="transmembrane region" description="Helical" evidence="6">
    <location>
        <begin position="371"/>
        <end position="390"/>
    </location>
</feature>
<keyword evidence="4 6" id="KW-1133">Transmembrane helix</keyword>
<feature type="transmembrane region" description="Helical" evidence="6">
    <location>
        <begin position="184"/>
        <end position="206"/>
    </location>
</feature>
<dbReference type="AlphaFoldDB" id="A0A532UVR0"/>
<dbReference type="PANTHER" id="PTHR30250:SF11">
    <property type="entry name" value="O-ANTIGEN TRANSPORTER-RELATED"/>
    <property type="match status" value="1"/>
</dbReference>
<feature type="transmembrane region" description="Helical" evidence="6">
    <location>
        <begin position="427"/>
        <end position="445"/>
    </location>
</feature>
<feature type="transmembrane region" description="Helical" evidence="6">
    <location>
        <begin position="308"/>
        <end position="325"/>
    </location>
</feature>
<dbReference type="InterPro" id="IPR002797">
    <property type="entry name" value="Polysacc_synth"/>
</dbReference>
<dbReference type="CDD" id="cd13128">
    <property type="entry name" value="MATE_Wzx_like"/>
    <property type="match status" value="1"/>
</dbReference>
<keyword evidence="3 6" id="KW-0812">Transmembrane</keyword>
<dbReference type="EMBL" id="NJBN01000008">
    <property type="protein sequence ID" value="TKJ39024.1"/>
    <property type="molecule type" value="Genomic_DNA"/>
</dbReference>
<organism evidence="7 8">
    <name type="scientific">candidate division LCP-89 bacterium B3_LCP</name>
    <dbReference type="NCBI Taxonomy" id="2012998"/>
    <lineage>
        <taxon>Bacteria</taxon>
        <taxon>Pseudomonadati</taxon>
        <taxon>Bacteria division LCP-89</taxon>
    </lineage>
</organism>
<dbReference type="PANTHER" id="PTHR30250">
    <property type="entry name" value="PST FAMILY PREDICTED COLANIC ACID TRANSPORTER"/>
    <property type="match status" value="1"/>
</dbReference>
<feature type="transmembrane region" description="Helical" evidence="6">
    <location>
        <begin position="451"/>
        <end position="473"/>
    </location>
</feature>
<evidence type="ECO:0000313" key="8">
    <source>
        <dbReference type="Proteomes" id="UP000319619"/>
    </source>
</evidence>
<keyword evidence="2" id="KW-1003">Cell membrane</keyword>
<feature type="transmembrane region" description="Helical" evidence="6">
    <location>
        <begin position="122"/>
        <end position="140"/>
    </location>
</feature>
<evidence type="ECO:0000256" key="4">
    <source>
        <dbReference type="ARBA" id="ARBA00022989"/>
    </source>
</evidence>
<feature type="transmembrane region" description="Helical" evidence="6">
    <location>
        <begin position="88"/>
        <end position="116"/>
    </location>
</feature>
<evidence type="ECO:0000313" key="7">
    <source>
        <dbReference type="EMBL" id="TKJ39024.1"/>
    </source>
</evidence>
<evidence type="ECO:0000256" key="5">
    <source>
        <dbReference type="ARBA" id="ARBA00023136"/>
    </source>
</evidence>
<sequence length="490" mass="54369">MMNSPHTTSEKSDLGRIGRSTSTMFTFRLLSQGVTFITLVVLAQALGPHDYGQYSYILGFLVFFTLVVSFGINEIVIRDASASPAERLGFLSSGLFLKVVFTSLATIMAGAGFFIIDLPLELRGYALLSCLMLITSYSFHSFRTYLEIPFQIDYRMELPSAIFLVVRTLFLIFIIVGLHQGVTIGYAIITGLVSETAGLLLLIFLARRRDYLPRPSWDREKFTYIIKQSWPVAIAGTFIMVYTKIDILFLQWLRNSTEVGYYAVSMRLVDALAIVPTVFMTAALPLFSRSFREDVGLFFRRVRLSFRLLLAVILPIVGVIAFYSVEVIRLLYGEDYAPSAAALQILIFAEIFVYGGLVFDNSLVACGKQRFTGLLAALMALSNIILNLIFIPQYGIAGAAWATVVSYGLGLTIAVFIPTIRGQSLSFWREFFIPLAIAIGLGGIAKALHFPLAAACLLTAGGFYSALHFTGILRIAHVRQMVKIITNRQE</sequence>
<feature type="transmembrane region" description="Helical" evidence="6">
    <location>
        <begin position="396"/>
        <end position="420"/>
    </location>
</feature>
<name>A0A532UVR0_UNCL8</name>
<reference evidence="7 8" key="1">
    <citation type="submission" date="2017-06" db="EMBL/GenBank/DDBJ databases">
        <title>Novel microbial phyla capable of carbon fixation and sulfur reduction in deep-sea sediments.</title>
        <authorList>
            <person name="Huang J."/>
            <person name="Baker B."/>
            <person name="Wang Y."/>
        </authorList>
    </citation>
    <scope>NUCLEOTIDE SEQUENCE [LARGE SCALE GENOMIC DNA]</scope>
    <source>
        <strain evidence="7">B3_LCP</strain>
    </source>
</reference>
<protein>
    <submittedName>
        <fullName evidence="7">Uncharacterized protein</fullName>
    </submittedName>
</protein>
<feature type="transmembrane region" description="Helical" evidence="6">
    <location>
        <begin position="53"/>
        <end position="76"/>
    </location>
</feature>
<feature type="transmembrane region" description="Helical" evidence="6">
    <location>
        <begin position="161"/>
        <end position="178"/>
    </location>
</feature>
<evidence type="ECO:0000256" key="1">
    <source>
        <dbReference type="ARBA" id="ARBA00004651"/>
    </source>
</evidence>
<dbReference type="Pfam" id="PF01943">
    <property type="entry name" value="Polysacc_synt"/>
    <property type="match status" value="1"/>
</dbReference>
<evidence type="ECO:0000256" key="3">
    <source>
        <dbReference type="ARBA" id="ARBA00022692"/>
    </source>
</evidence>
<feature type="transmembrane region" description="Helical" evidence="6">
    <location>
        <begin position="25"/>
        <end position="47"/>
    </location>
</feature>
<feature type="transmembrane region" description="Helical" evidence="6">
    <location>
        <begin position="337"/>
        <end position="359"/>
    </location>
</feature>
<evidence type="ECO:0000256" key="6">
    <source>
        <dbReference type="SAM" id="Phobius"/>
    </source>
</evidence>
<proteinExistence type="predicted"/>
<dbReference type="Proteomes" id="UP000319619">
    <property type="component" value="Unassembled WGS sequence"/>
</dbReference>
<gene>
    <name evidence="7" type="ORF">CEE37_11405</name>
</gene>
<accession>A0A532UVR0</accession>
<comment type="subcellular location">
    <subcellularLocation>
        <location evidence="1">Cell membrane</location>
        <topology evidence="1">Multi-pass membrane protein</topology>
    </subcellularLocation>
</comment>